<reference evidence="2" key="1">
    <citation type="journal article" date="2019" name="Int. J. Syst. Evol. Microbiol.">
        <title>The Global Catalogue of Microorganisms (GCM) 10K type strain sequencing project: providing services to taxonomists for standard genome sequencing and annotation.</title>
        <authorList>
            <consortium name="The Broad Institute Genomics Platform"/>
            <consortium name="The Broad Institute Genome Sequencing Center for Infectious Disease"/>
            <person name="Wu L."/>
            <person name="Ma J."/>
        </authorList>
    </citation>
    <scope>NUCLEOTIDE SEQUENCE [LARGE SCALE GENOMIC DNA]</scope>
    <source>
        <strain evidence="2">CGMCC 1.19029</strain>
    </source>
</reference>
<gene>
    <name evidence="1" type="ORF">ACFO0J_08860</name>
</gene>
<evidence type="ECO:0000313" key="2">
    <source>
        <dbReference type="Proteomes" id="UP001595756"/>
    </source>
</evidence>
<evidence type="ECO:0000313" key="1">
    <source>
        <dbReference type="EMBL" id="MFC4298146.1"/>
    </source>
</evidence>
<name>A0ABV8RXM3_9BURK</name>
<dbReference type="Proteomes" id="UP001595756">
    <property type="component" value="Unassembled WGS sequence"/>
</dbReference>
<organism evidence="1 2">
    <name type="scientific">Castellaniella hirudinis</name>
    <dbReference type="NCBI Taxonomy" id="1144617"/>
    <lineage>
        <taxon>Bacteria</taxon>
        <taxon>Pseudomonadati</taxon>
        <taxon>Pseudomonadota</taxon>
        <taxon>Betaproteobacteria</taxon>
        <taxon>Burkholderiales</taxon>
        <taxon>Alcaligenaceae</taxon>
        <taxon>Castellaniella</taxon>
    </lineage>
</organism>
<sequence length="306" mass="32990">MRQLMAGFACIVLGGCATTWYSDKFPSEESKQNQLKKDSGYCRAVSHGAVPMPATRIYIPEQQSYNVHGSASGYNGQTGYTTYNYTGTVTPSTSPGSSFASGFAQGMAIGTIARANSERAEVFNACMMNLGWSDKPLSTVAVYSAQKASPPMIGTESPQLTGYNSSKSSPIKLACGVFSDVPGRKYFAGDSQFIYIIDTQAKTIQTSSGAGLNVKSWSEREIITDDKSSNTFDTTPPISAHSIVIFDRLTGAYQRLKVWRTAEGKNVAGNDLAAIASQHPLWGDWLVGITESRVLTGDCRVVQQKF</sequence>
<dbReference type="PROSITE" id="PS51257">
    <property type="entry name" value="PROKAR_LIPOPROTEIN"/>
    <property type="match status" value="1"/>
</dbReference>
<keyword evidence="2" id="KW-1185">Reference proteome</keyword>
<accession>A0ABV8RXM3</accession>
<dbReference type="EMBL" id="JBHSDY010000005">
    <property type="protein sequence ID" value="MFC4298146.1"/>
    <property type="molecule type" value="Genomic_DNA"/>
</dbReference>
<protein>
    <submittedName>
        <fullName evidence="1">Uncharacterized protein</fullName>
    </submittedName>
</protein>
<proteinExistence type="predicted"/>
<comment type="caution">
    <text evidence="1">The sequence shown here is derived from an EMBL/GenBank/DDBJ whole genome shotgun (WGS) entry which is preliminary data.</text>
</comment>
<dbReference type="RefSeq" id="WP_376812705.1">
    <property type="nucleotide sequence ID" value="NZ_JBHSDY010000005.1"/>
</dbReference>